<keyword evidence="5" id="KW-0547">Nucleotide-binding</keyword>
<keyword evidence="6" id="KW-0418">Kinase</keyword>
<dbReference type="InterPro" id="IPR003594">
    <property type="entry name" value="HATPase_dom"/>
</dbReference>
<evidence type="ECO:0000313" key="11">
    <source>
        <dbReference type="Proteomes" id="UP000323521"/>
    </source>
</evidence>
<evidence type="ECO:0000313" key="10">
    <source>
        <dbReference type="EMBL" id="ATW25333.1"/>
    </source>
</evidence>
<dbReference type="InterPro" id="IPR005467">
    <property type="entry name" value="His_kinase_dom"/>
</dbReference>
<keyword evidence="4" id="KW-0808">Transferase</keyword>
<comment type="catalytic activity">
    <reaction evidence="1">
        <text>ATP + protein L-histidine = ADP + protein N-phospho-L-histidine.</text>
        <dbReference type="EC" id="2.7.13.3"/>
    </reaction>
</comment>
<feature type="domain" description="Histidine kinase" evidence="9">
    <location>
        <begin position="238"/>
        <end position="431"/>
    </location>
</feature>
<dbReference type="AlphaFoldDB" id="A0A3G1KS51"/>
<dbReference type="SUPFAM" id="SSF55874">
    <property type="entry name" value="ATPase domain of HSP90 chaperone/DNA topoisomerase II/histidine kinase"/>
    <property type="match status" value="1"/>
</dbReference>
<dbReference type="Proteomes" id="UP000323521">
    <property type="component" value="Chromosome"/>
</dbReference>
<sequence length="437" mass="49010">MGIREKCLIHTDLKSDQIAILEKMVEHFAFLQPYYKNIVLEINGNGDDTVFVSSKDTAEIFSSHDGHLKSRSDNPRTKRIPLFIDDHHVIGQVVYEENPTLSVVNLDQLLDLCRHVPDSFHPTDYLVPDGLAVFDASGQIQTVNFVAENILYRLGFAGMGLNQLVSSLRGEQEQEETFLSRPAFFGTYVQIKQFDVSIVLNPIIFGNELLGFLLIVSDLTLIKKKEKELMEKSTVIKEIHHRVKNNLQTITSLLRLQMRRTNLKLVETVFTESINRILSIALIHEALSKQDLEVVNIKQTSFNILQMILSNMVDPSKKINGEISGDDIYLSATAASSVSLCITELIQNAVEHAFANRTDGNIRVAVEQTQEHIIISVKDNGVGISPAKIQNESSLGMQIVNTIIQHKLKGDFSIEGQRYGTVACIRFPKSNIEVIEA</sequence>
<protein>
    <recommendedName>
        <fullName evidence="2">histidine kinase</fullName>
        <ecNumber evidence="2">2.7.13.3</ecNumber>
    </recommendedName>
</protein>
<keyword evidence="8" id="KW-0902">Two-component regulatory system</keyword>
<proteinExistence type="predicted"/>
<dbReference type="EC" id="2.7.13.3" evidence="2"/>
<keyword evidence="7" id="KW-0067">ATP-binding</keyword>
<reference evidence="10 11" key="1">
    <citation type="submission" date="2016-10" db="EMBL/GenBank/DDBJ databases">
        <title>Complete Genome Sequence of Peptococcaceae strain DCMF.</title>
        <authorList>
            <person name="Edwards R.J."/>
            <person name="Holland S.I."/>
            <person name="Deshpande N.P."/>
            <person name="Wong Y.K."/>
            <person name="Ertan H."/>
            <person name="Manefield M."/>
            <person name="Russell T.L."/>
            <person name="Lee M.J."/>
        </authorList>
    </citation>
    <scope>NUCLEOTIDE SEQUENCE [LARGE SCALE GENOMIC DNA]</scope>
    <source>
        <strain evidence="10 11">DCMF</strain>
    </source>
</reference>
<dbReference type="RefSeq" id="WP_148134588.1">
    <property type="nucleotide sequence ID" value="NZ_CP017634.1"/>
</dbReference>
<dbReference type="SMART" id="SM00387">
    <property type="entry name" value="HATPase_c"/>
    <property type="match status" value="1"/>
</dbReference>
<organism evidence="10 11">
    <name type="scientific">Formimonas warabiya</name>
    <dbReference type="NCBI Taxonomy" id="1761012"/>
    <lineage>
        <taxon>Bacteria</taxon>
        <taxon>Bacillati</taxon>
        <taxon>Bacillota</taxon>
        <taxon>Clostridia</taxon>
        <taxon>Eubacteriales</taxon>
        <taxon>Peptococcaceae</taxon>
        <taxon>Candidatus Formimonas</taxon>
    </lineage>
</organism>
<dbReference type="Pfam" id="PF07568">
    <property type="entry name" value="HisKA_2"/>
    <property type="match status" value="1"/>
</dbReference>
<accession>A0A3G1KS51</accession>
<keyword evidence="3" id="KW-0597">Phosphoprotein</keyword>
<name>A0A3G1KS51_FORW1</name>
<dbReference type="GO" id="GO:0005524">
    <property type="term" value="F:ATP binding"/>
    <property type="evidence" value="ECO:0007669"/>
    <property type="project" value="UniProtKB-KW"/>
</dbReference>
<evidence type="ECO:0000256" key="1">
    <source>
        <dbReference type="ARBA" id="ARBA00000085"/>
    </source>
</evidence>
<dbReference type="GO" id="GO:0004673">
    <property type="term" value="F:protein histidine kinase activity"/>
    <property type="evidence" value="ECO:0007669"/>
    <property type="project" value="UniProtKB-EC"/>
</dbReference>
<evidence type="ECO:0000256" key="4">
    <source>
        <dbReference type="ARBA" id="ARBA00022679"/>
    </source>
</evidence>
<dbReference type="PANTHER" id="PTHR41523:SF8">
    <property type="entry name" value="ETHYLENE RESPONSE SENSOR PROTEIN"/>
    <property type="match status" value="1"/>
</dbReference>
<evidence type="ECO:0000256" key="6">
    <source>
        <dbReference type="ARBA" id="ARBA00022777"/>
    </source>
</evidence>
<dbReference type="EMBL" id="CP017634">
    <property type="protein sequence ID" value="ATW25333.1"/>
    <property type="molecule type" value="Genomic_DNA"/>
</dbReference>
<dbReference type="InterPro" id="IPR036890">
    <property type="entry name" value="HATPase_C_sf"/>
</dbReference>
<evidence type="ECO:0000259" key="9">
    <source>
        <dbReference type="PROSITE" id="PS50109"/>
    </source>
</evidence>
<evidence type="ECO:0000256" key="8">
    <source>
        <dbReference type="ARBA" id="ARBA00023012"/>
    </source>
</evidence>
<evidence type="ECO:0000256" key="7">
    <source>
        <dbReference type="ARBA" id="ARBA00022840"/>
    </source>
</evidence>
<evidence type="ECO:0000256" key="5">
    <source>
        <dbReference type="ARBA" id="ARBA00022741"/>
    </source>
</evidence>
<dbReference type="Gene3D" id="3.30.565.10">
    <property type="entry name" value="Histidine kinase-like ATPase, C-terminal domain"/>
    <property type="match status" value="1"/>
</dbReference>
<keyword evidence="11" id="KW-1185">Reference proteome</keyword>
<dbReference type="PANTHER" id="PTHR41523">
    <property type="entry name" value="TWO-COMPONENT SYSTEM SENSOR PROTEIN"/>
    <property type="match status" value="1"/>
</dbReference>
<dbReference type="PROSITE" id="PS50109">
    <property type="entry name" value="HIS_KIN"/>
    <property type="match status" value="1"/>
</dbReference>
<dbReference type="Pfam" id="PF02518">
    <property type="entry name" value="HATPase_c"/>
    <property type="match status" value="1"/>
</dbReference>
<evidence type="ECO:0000256" key="2">
    <source>
        <dbReference type="ARBA" id="ARBA00012438"/>
    </source>
</evidence>
<dbReference type="InterPro" id="IPR011495">
    <property type="entry name" value="Sig_transdc_His_kin_sub2_dim/P"/>
</dbReference>
<dbReference type="OrthoDB" id="9767435at2"/>
<dbReference type="KEGG" id="fwa:DCMF_11635"/>
<dbReference type="GO" id="GO:0000160">
    <property type="term" value="P:phosphorelay signal transduction system"/>
    <property type="evidence" value="ECO:0007669"/>
    <property type="project" value="UniProtKB-KW"/>
</dbReference>
<gene>
    <name evidence="10" type="ORF">DCMF_11635</name>
</gene>
<evidence type="ECO:0000256" key="3">
    <source>
        <dbReference type="ARBA" id="ARBA00022553"/>
    </source>
</evidence>
<dbReference type="Gene3D" id="3.30.450.20">
    <property type="entry name" value="PAS domain"/>
    <property type="match status" value="1"/>
</dbReference>